<proteinExistence type="predicted"/>
<sequence length="119" mass="14506">MIKIKWWLFMVWVSLRWIPDYNLGDEVVFQGRIWTLCQGVSRPVWTLGRIAVNNEHTIMEAHERDFRKRKTIRNYLRSFKSGYKFYKQSWYAIWVHTNSLSGAPVKRRKSGYKRDPYYP</sequence>
<dbReference type="EMBL" id="LAZR01000213">
    <property type="protein sequence ID" value="KKN81551.1"/>
    <property type="molecule type" value="Genomic_DNA"/>
</dbReference>
<reference evidence="1" key="1">
    <citation type="journal article" date="2015" name="Nature">
        <title>Complex archaea that bridge the gap between prokaryotes and eukaryotes.</title>
        <authorList>
            <person name="Spang A."/>
            <person name="Saw J.H."/>
            <person name="Jorgensen S.L."/>
            <person name="Zaremba-Niedzwiedzka K."/>
            <person name="Martijn J."/>
            <person name="Lind A.E."/>
            <person name="van Eijk R."/>
            <person name="Schleper C."/>
            <person name="Guy L."/>
            <person name="Ettema T.J."/>
        </authorList>
    </citation>
    <scope>NUCLEOTIDE SEQUENCE</scope>
</reference>
<protein>
    <submittedName>
        <fullName evidence="1">Uncharacterized protein</fullName>
    </submittedName>
</protein>
<evidence type="ECO:0000313" key="1">
    <source>
        <dbReference type="EMBL" id="KKN81551.1"/>
    </source>
</evidence>
<name>A0A0F9W7A2_9ZZZZ</name>
<comment type="caution">
    <text evidence="1">The sequence shown here is derived from an EMBL/GenBank/DDBJ whole genome shotgun (WGS) entry which is preliminary data.</text>
</comment>
<dbReference type="AlphaFoldDB" id="A0A0F9W7A2"/>
<accession>A0A0F9W7A2</accession>
<organism evidence="1">
    <name type="scientific">marine sediment metagenome</name>
    <dbReference type="NCBI Taxonomy" id="412755"/>
    <lineage>
        <taxon>unclassified sequences</taxon>
        <taxon>metagenomes</taxon>
        <taxon>ecological metagenomes</taxon>
    </lineage>
</organism>
<gene>
    <name evidence="1" type="ORF">LCGC14_0318100</name>
</gene>